<evidence type="ECO:0000256" key="5">
    <source>
        <dbReference type="ARBA" id="ARBA00023136"/>
    </source>
</evidence>
<organism evidence="7 8">
    <name type="scientific">Eiseniibacteriota bacterium</name>
    <dbReference type="NCBI Taxonomy" id="2212470"/>
    <lineage>
        <taxon>Bacteria</taxon>
        <taxon>Candidatus Eiseniibacteriota</taxon>
    </lineage>
</organism>
<dbReference type="GO" id="GO:0043190">
    <property type="term" value="C:ATP-binding cassette (ABC) transporter complex"/>
    <property type="evidence" value="ECO:0007669"/>
    <property type="project" value="TreeGrafter"/>
</dbReference>
<keyword evidence="2" id="KW-1003">Cell membrane</keyword>
<reference evidence="7 8" key="1">
    <citation type="journal article" date="2019" name="Nat. Microbiol.">
        <title>Mediterranean grassland soil C-N compound turnover is dependent on rainfall and depth, and is mediated by genomically divergent microorganisms.</title>
        <authorList>
            <person name="Diamond S."/>
            <person name="Andeer P.F."/>
            <person name="Li Z."/>
            <person name="Crits-Christoph A."/>
            <person name="Burstein D."/>
            <person name="Anantharaman K."/>
            <person name="Lane K.R."/>
            <person name="Thomas B.C."/>
            <person name="Pan C."/>
            <person name="Northen T.R."/>
            <person name="Banfield J.F."/>
        </authorList>
    </citation>
    <scope>NUCLEOTIDE SEQUENCE [LARGE SCALE GENOMIC DNA]</scope>
    <source>
        <strain evidence="7">WS_10</strain>
    </source>
</reference>
<dbReference type="PANTHER" id="PTHR33529">
    <property type="entry name" value="SLR0882 PROTEIN-RELATED"/>
    <property type="match status" value="1"/>
</dbReference>
<evidence type="ECO:0000313" key="8">
    <source>
        <dbReference type="Proteomes" id="UP000319836"/>
    </source>
</evidence>
<comment type="subcellular location">
    <subcellularLocation>
        <location evidence="1">Cell membrane</location>
        <topology evidence="1">Multi-pass membrane protein</topology>
    </subcellularLocation>
</comment>
<dbReference type="InterPro" id="IPR005495">
    <property type="entry name" value="LptG/LptF_permease"/>
</dbReference>
<dbReference type="Proteomes" id="UP000319836">
    <property type="component" value="Unassembled WGS sequence"/>
</dbReference>
<evidence type="ECO:0000313" key="7">
    <source>
        <dbReference type="EMBL" id="TMQ70975.1"/>
    </source>
</evidence>
<dbReference type="Pfam" id="PF03739">
    <property type="entry name" value="LptF_LptG"/>
    <property type="match status" value="1"/>
</dbReference>
<feature type="transmembrane region" description="Helical" evidence="6">
    <location>
        <begin position="346"/>
        <end position="368"/>
    </location>
</feature>
<feature type="transmembrane region" description="Helical" evidence="6">
    <location>
        <begin position="31"/>
        <end position="54"/>
    </location>
</feature>
<proteinExistence type="predicted"/>
<keyword evidence="3 6" id="KW-0812">Transmembrane</keyword>
<name>A0A538U508_UNCEI</name>
<keyword evidence="4 6" id="KW-1133">Transmembrane helix</keyword>
<evidence type="ECO:0000256" key="4">
    <source>
        <dbReference type="ARBA" id="ARBA00022989"/>
    </source>
</evidence>
<dbReference type="PANTHER" id="PTHR33529:SF6">
    <property type="entry name" value="YJGP_YJGQ FAMILY PERMEASE"/>
    <property type="match status" value="1"/>
</dbReference>
<feature type="transmembrane region" description="Helical" evidence="6">
    <location>
        <begin position="294"/>
        <end position="314"/>
    </location>
</feature>
<dbReference type="EMBL" id="VBPA01000164">
    <property type="protein sequence ID" value="TMQ70975.1"/>
    <property type="molecule type" value="Genomic_DNA"/>
</dbReference>
<evidence type="ECO:0000256" key="2">
    <source>
        <dbReference type="ARBA" id="ARBA00022475"/>
    </source>
</evidence>
<protein>
    <submittedName>
        <fullName evidence="7">YjgP/YjgQ family permease</fullName>
    </submittedName>
</protein>
<dbReference type="GO" id="GO:0015920">
    <property type="term" value="P:lipopolysaccharide transport"/>
    <property type="evidence" value="ECO:0007669"/>
    <property type="project" value="TreeGrafter"/>
</dbReference>
<gene>
    <name evidence="7" type="ORF">E6K80_06915</name>
</gene>
<feature type="transmembrane region" description="Helical" evidence="6">
    <location>
        <begin position="320"/>
        <end position="339"/>
    </location>
</feature>
<evidence type="ECO:0000256" key="3">
    <source>
        <dbReference type="ARBA" id="ARBA00022692"/>
    </source>
</evidence>
<evidence type="ECO:0000256" key="1">
    <source>
        <dbReference type="ARBA" id="ARBA00004651"/>
    </source>
</evidence>
<keyword evidence="5 6" id="KW-0472">Membrane</keyword>
<dbReference type="AlphaFoldDB" id="A0A538U508"/>
<comment type="caution">
    <text evidence="7">The sequence shown here is derived from an EMBL/GenBank/DDBJ whole genome shotgun (WGS) entry which is preliminary data.</text>
</comment>
<accession>A0A538U508</accession>
<evidence type="ECO:0000256" key="6">
    <source>
        <dbReference type="SAM" id="Phobius"/>
    </source>
</evidence>
<sequence length="399" mass="44449">MLVATLMTFGRLSQDNEITALRASGVHLGSILIGPLFAAAILSVGLTAFNNYVLPESNHEFMNLLIDIGRMRPTVKLQEGTFITDFPGYDLLVQSVNGRTNEMRGVTIYQLNAGGPPTTILAKSGSLTYTPDGRTAVLRLRDGEIHEIPTEEGGARKHRRLSFKTHVINIAGAGAILERSARSTRSDRELSAASLLAQRREEVDHYANAKRIRRTQYQGRELTPETEALLQFDDVPWRTRMAQAWTRWRLGHGAFERLMKDHPNEAAELNVWLLERDAYRKRLASLSVEIHKKFSLPAACLVFVLIGAPIGMRVRRAGPAVAFLSVAFFLFYWLCLIGGEELAHRLIIPAWLAMWLPNLVLGTLGLHWTVAACDIELPWGRKRRASGARIGGGERRAVA</sequence>